<dbReference type="Proteomes" id="UP001632038">
    <property type="component" value="Unassembled WGS sequence"/>
</dbReference>
<evidence type="ECO:0000256" key="3">
    <source>
        <dbReference type="PROSITE-ProRule" id="PRU01191"/>
    </source>
</evidence>
<dbReference type="Pfam" id="PF03514">
    <property type="entry name" value="GRAS"/>
    <property type="match status" value="1"/>
</dbReference>
<feature type="region of interest" description="SAW" evidence="3">
    <location>
        <begin position="590"/>
        <end position="665"/>
    </location>
</feature>
<keyword evidence="2" id="KW-0804">Transcription</keyword>
<feature type="region of interest" description="Disordered" evidence="4">
    <location>
        <begin position="204"/>
        <end position="229"/>
    </location>
</feature>
<dbReference type="InterPro" id="IPR005202">
    <property type="entry name" value="TF_GRAS"/>
</dbReference>
<feature type="compositionally biased region" description="Basic and acidic residues" evidence="4">
    <location>
        <begin position="216"/>
        <end position="229"/>
    </location>
</feature>
<dbReference type="PROSITE" id="PS50985">
    <property type="entry name" value="GRAS"/>
    <property type="match status" value="1"/>
</dbReference>
<comment type="caution">
    <text evidence="3">Lacks conserved residue(s) required for the propagation of feature annotation.</text>
</comment>
<evidence type="ECO:0000256" key="2">
    <source>
        <dbReference type="ARBA" id="ARBA00023163"/>
    </source>
</evidence>
<feature type="compositionally biased region" description="Polar residues" evidence="4">
    <location>
        <begin position="114"/>
        <end position="138"/>
    </location>
</feature>
<evidence type="ECO:0000256" key="4">
    <source>
        <dbReference type="SAM" id="MobiDB-lite"/>
    </source>
</evidence>
<comment type="similarity">
    <text evidence="3">Belongs to the GRAS family.</text>
</comment>
<evidence type="ECO:0000313" key="6">
    <source>
        <dbReference type="Proteomes" id="UP001632038"/>
    </source>
</evidence>
<dbReference type="EMBL" id="JAVIJP010000013">
    <property type="protein sequence ID" value="KAL3645103.1"/>
    <property type="molecule type" value="Genomic_DNA"/>
</dbReference>
<keyword evidence="6" id="KW-1185">Reference proteome</keyword>
<feature type="region of interest" description="VHIID" evidence="3">
    <location>
        <begin position="371"/>
        <end position="436"/>
    </location>
</feature>
<evidence type="ECO:0000313" key="5">
    <source>
        <dbReference type="EMBL" id="KAL3645103.1"/>
    </source>
</evidence>
<feature type="region of interest" description="Disordered" evidence="4">
    <location>
        <begin position="114"/>
        <end position="145"/>
    </location>
</feature>
<reference evidence="6" key="1">
    <citation type="journal article" date="2024" name="IScience">
        <title>Strigolactones Initiate the Formation of Haustorium-like Structures in Castilleja.</title>
        <authorList>
            <person name="Buerger M."/>
            <person name="Peterson D."/>
            <person name="Chory J."/>
        </authorList>
    </citation>
    <scope>NUCLEOTIDE SEQUENCE [LARGE SCALE GENOMIC DNA]</scope>
</reference>
<protein>
    <recommendedName>
        <fullName evidence="7">Scarecrow-like protein 9</fullName>
    </recommendedName>
</protein>
<feature type="short sequence motif" description="VHIID" evidence="3">
    <location>
        <begin position="402"/>
        <end position="406"/>
    </location>
</feature>
<feature type="region of interest" description="Leucine repeat I (LRI)" evidence="3">
    <location>
        <begin position="292"/>
        <end position="352"/>
    </location>
</feature>
<evidence type="ECO:0008006" key="7">
    <source>
        <dbReference type="Google" id="ProtNLM"/>
    </source>
</evidence>
<accession>A0ABD3DS43</accession>
<feature type="region of interest" description="Leucine repeat II (LRII)" evidence="3">
    <location>
        <begin position="452"/>
        <end position="484"/>
    </location>
</feature>
<evidence type="ECO:0000256" key="1">
    <source>
        <dbReference type="ARBA" id="ARBA00023015"/>
    </source>
</evidence>
<dbReference type="AlphaFoldDB" id="A0ABD3DS43"/>
<sequence>MIRFTGKMENRFEMDPLNVFQSENPLMDEFSNWELGNVEITYPDQMLINGKTFEDQRIENDNYQDDCDFSDEIFRYISEMLMEEDMEEQTYMLQESLELQAKERSFYELLCQNKHPQQGGSDHPNNQENHNPMNSSNGDGNGYLADVVGSSCRDMTSTDYDSVSNSCIIRMDQFFDPLLTCHFRNGVDDASKFLPSGSEMLVQNPKEASSKGKKNQHTDENDCKEEEPSKKLAAIYPESNVPIEEFDDVLLYTVGEREKIFESYIKDLKKIRRKSRRKNGPIEIKRRKEEFIDFRYLLMGCAKSIAACDNLAANNLINQIRENSSPFGDADQRLAHYFANGLEARMAGTDSEIYKSLVCRRTFASDYLKAYYTYLASSPFVNLANFVANNCIRIKSKKAMRVHIIDFGVLYGFQWPSFIQSLAEREGGPPKLRITGIDFPQPGFRPAERIEESGRRLARYAQKFNVPFEFNAIAKKWETVSIEDLKMEKDEFVAVNCLYRAENLRDEEGVKECSRTMVLKLIRKISPDIFIHEVVNGSYGLPFFVTRFREALYHYYTLFDMLDANVPRENPERMVLERDLFGQEALNVIACEGWERVERPETYKQWQLRHLNAGFMQIPFDRGLIDTAIYKVRKFYHREFAVNEENKWLFMGWKGRVLYAISCLQPV</sequence>
<comment type="caution">
    <text evidence="5">The sequence shown here is derived from an EMBL/GenBank/DDBJ whole genome shotgun (WGS) entry which is preliminary data.</text>
</comment>
<dbReference type="PANTHER" id="PTHR31636">
    <property type="entry name" value="OSJNBA0084A10.13 PROTEIN-RELATED"/>
    <property type="match status" value="1"/>
</dbReference>
<keyword evidence="1" id="KW-0805">Transcription regulation</keyword>
<proteinExistence type="inferred from homology"/>
<organism evidence="5 6">
    <name type="scientific">Castilleja foliolosa</name>
    <dbReference type="NCBI Taxonomy" id="1961234"/>
    <lineage>
        <taxon>Eukaryota</taxon>
        <taxon>Viridiplantae</taxon>
        <taxon>Streptophyta</taxon>
        <taxon>Embryophyta</taxon>
        <taxon>Tracheophyta</taxon>
        <taxon>Spermatophyta</taxon>
        <taxon>Magnoliopsida</taxon>
        <taxon>eudicotyledons</taxon>
        <taxon>Gunneridae</taxon>
        <taxon>Pentapetalae</taxon>
        <taxon>asterids</taxon>
        <taxon>lamiids</taxon>
        <taxon>Lamiales</taxon>
        <taxon>Orobanchaceae</taxon>
        <taxon>Pedicularideae</taxon>
        <taxon>Castillejinae</taxon>
        <taxon>Castilleja</taxon>
    </lineage>
</organism>
<name>A0ABD3DS43_9LAMI</name>
<gene>
    <name evidence="5" type="ORF">CASFOL_010283</name>
</gene>